<protein>
    <recommendedName>
        <fullName evidence="4">PH domain-containing protein</fullName>
    </recommendedName>
</protein>
<feature type="compositionally biased region" description="Basic and acidic residues" evidence="1">
    <location>
        <begin position="614"/>
        <end position="653"/>
    </location>
</feature>
<feature type="compositionally biased region" description="Polar residues" evidence="1">
    <location>
        <begin position="693"/>
        <end position="716"/>
    </location>
</feature>
<evidence type="ECO:0008006" key="4">
    <source>
        <dbReference type="Google" id="ProtNLM"/>
    </source>
</evidence>
<feature type="region of interest" description="Disordered" evidence="1">
    <location>
        <begin position="673"/>
        <end position="849"/>
    </location>
</feature>
<proteinExistence type="predicted"/>
<feature type="compositionally biased region" description="Basic and acidic residues" evidence="1">
    <location>
        <begin position="287"/>
        <end position="297"/>
    </location>
</feature>
<reference evidence="2 3" key="1">
    <citation type="submission" date="2019-01" db="EMBL/GenBank/DDBJ databases">
        <authorList>
            <person name="Ferrante I. M."/>
        </authorList>
    </citation>
    <scope>NUCLEOTIDE SEQUENCE [LARGE SCALE GENOMIC DNA]</scope>
    <source>
        <strain evidence="2 3">B856</strain>
    </source>
</reference>
<feature type="compositionally biased region" description="Basic and acidic residues" evidence="1">
    <location>
        <begin position="532"/>
        <end position="542"/>
    </location>
</feature>
<feature type="compositionally biased region" description="Basic and acidic residues" evidence="1">
    <location>
        <begin position="468"/>
        <end position="524"/>
    </location>
</feature>
<feature type="compositionally biased region" description="Polar residues" evidence="1">
    <location>
        <begin position="272"/>
        <end position="281"/>
    </location>
</feature>
<evidence type="ECO:0000256" key="1">
    <source>
        <dbReference type="SAM" id="MobiDB-lite"/>
    </source>
</evidence>
<feature type="compositionally biased region" description="Low complexity" evidence="1">
    <location>
        <begin position="543"/>
        <end position="575"/>
    </location>
</feature>
<organism evidence="2 3">
    <name type="scientific">Pseudo-nitzschia multistriata</name>
    <dbReference type="NCBI Taxonomy" id="183589"/>
    <lineage>
        <taxon>Eukaryota</taxon>
        <taxon>Sar</taxon>
        <taxon>Stramenopiles</taxon>
        <taxon>Ochrophyta</taxon>
        <taxon>Bacillariophyta</taxon>
        <taxon>Bacillariophyceae</taxon>
        <taxon>Bacillariophycidae</taxon>
        <taxon>Bacillariales</taxon>
        <taxon>Bacillariaceae</taxon>
        <taxon>Pseudo-nitzschia</taxon>
    </lineage>
</organism>
<feature type="compositionally biased region" description="Basic and acidic residues" evidence="1">
    <location>
        <begin position="445"/>
        <end position="459"/>
    </location>
</feature>
<evidence type="ECO:0000313" key="2">
    <source>
        <dbReference type="EMBL" id="VEU44208.1"/>
    </source>
</evidence>
<keyword evidence="3" id="KW-1185">Reference proteome</keyword>
<dbReference type="AlphaFoldDB" id="A0A448ZQ97"/>
<dbReference type="Proteomes" id="UP000291116">
    <property type="component" value="Unassembled WGS sequence"/>
</dbReference>
<feature type="compositionally biased region" description="Basic and acidic residues" evidence="1">
    <location>
        <begin position="342"/>
        <end position="403"/>
    </location>
</feature>
<feature type="compositionally biased region" description="Low complexity" evidence="1">
    <location>
        <begin position="717"/>
        <end position="733"/>
    </location>
</feature>
<name>A0A448ZQ97_9STRA</name>
<dbReference type="InterPro" id="IPR036869">
    <property type="entry name" value="J_dom_sf"/>
</dbReference>
<dbReference type="Gene3D" id="1.10.287.110">
    <property type="entry name" value="DnaJ domain"/>
    <property type="match status" value="1"/>
</dbReference>
<feature type="compositionally biased region" description="Low complexity" evidence="1">
    <location>
        <begin position="804"/>
        <end position="820"/>
    </location>
</feature>
<feature type="region of interest" description="Disordered" evidence="1">
    <location>
        <begin position="156"/>
        <end position="187"/>
    </location>
</feature>
<feature type="region of interest" description="Disordered" evidence="1">
    <location>
        <begin position="445"/>
        <end position="653"/>
    </location>
</feature>
<feature type="compositionally biased region" description="Basic and acidic residues" evidence="1">
    <location>
        <begin position="177"/>
        <end position="187"/>
    </location>
</feature>
<feature type="region of interest" description="Disordered" evidence="1">
    <location>
        <begin position="272"/>
        <end position="297"/>
    </location>
</feature>
<gene>
    <name evidence="2" type="ORF">PSNMU_V1.4_AUG-EV-PASAV3_0112880</name>
</gene>
<evidence type="ECO:0000313" key="3">
    <source>
        <dbReference type="Proteomes" id="UP000291116"/>
    </source>
</evidence>
<dbReference type="EMBL" id="CAACVS010000627">
    <property type="protein sequence ID" value="VEU44208.1"/>
    <property type="molecule type" value="Genomic_DNA"/>
</dbReference>
<dbReference type="OrthoDB" id="47455at2759"/>
<feature type="region of interest" description="Disordered" evidence="1">
    <location>
        <begin position="318"/>
        <end position="403"/>
    </location>
</feature>
<sequence>MATSLLNNLLGSTAGESNQIPSVAAAMTEQERNEVVALLRSSIECVTNGTCDPVLYQAMGALHRYTAACAGLSPPPTQKPAFVLREDCGPRTNENDNPDQEDALAYGWLEELSPASLDSYKRAEKAAWNPVLALLVQREPTDEPCLWITREVVPTERPYETDDETDDEETPRGNENSPDRRGPATELETLHKIPLKRRLKSCRYQNFYGDHRIIIFLKHVLRDQQIVLKCPSAIAAKSWIDCLVQTKKQKLAPGSDDATHDNIELEMIEASLSNLPSVSSTEGDDNDGNHRGRDRGRTRIINVIDSLDEADGDYYLSGDAPAEATGSPARAKKPLAEQLQEAEDRKRAQQLADRNEERKQRMELEAMRLRERQAEETKESERKQALAREQAEREKVAGERREQERVAALERERLQAQQRKLEEERLVAIEKGVEKIVKIETQKLEERKQQEEAPKEPPKPKAPVTAAEKQRLRMEREIAARKRAEADRRRIEIEYEQAKKERAEQRRRDLEEQRKKAREEQRKKDLLKKKKFLESEQRKEAMKASAMKPPPKKASAGIFSAAATSATAVSSGAVATPSNPNKVDAAHPNGKKDEKGNLWFSLGQQMSAFEAADEERKRQEAEKQKREEDKEEKKEEDPEQVRMRIAEEARQRLVQDEAKKIATETEAAKLAAFRQQQELQRKAWASKGGTAPIGSNSPTTNYNQNQSRSHRSLSPNTAPYQHHPQQQPSQSSSPTPPYPASHNASRQPWNQMQNPSYPPQQPQFQHPQQSGVAAGSSLPGYHQPPQHPPSQRPPGSFSNAMPSHPNHPQTQTHSQTHTAQEPTAPRSTHRQSPPPPRPQPTNGESTESTLKRSVLVTWGLQPPAMQVLKPVSQLICSIHTVFPPAFGMAAHEYFRGWKPVAASEVEEPKLKKTVRKIRFFLHPDKLPHDLTEEQQFLCKLLWDVINDAFEEHKKSKEDLDWM</sequence>
<accession>A0A448ZQ97</accession>